<dbReference type="AlphaFoldDB" id="A0A2M7XHS2"/>
<accession>A0A2M7XHS2</accession>
<reference evidence="2" key="1">
    <citation type="submission" date="2017-09" db="EMBL/GenBank/DDBJ databases">
        <title>Depth-based differentiation of microbial function through sediment-hosted aquifers and enrichment of novel symbionts in the deep terrestrial subsurface.</title>
        <authorList>
            <person name="Probst A.J."/>
            <person name="Ladd B."/>
            <person name="Jarett J.K."/>
            <person name="Geller-Mcgrath D.E."/>
            <person name="Sieber C.M.K."/>
            <person name="Emerson J.B."/>
            <person name="Anantharaman K."/>
            <person name="Thomas B.C."/>
            <person name="Malmstrom R."/>
            <person name="Stieglmeier M."/>
            <person name="Klingl A."/>
            <person name="Woyke T."/>
            <person name="Ryan C.M."/>
            <person name="Banfield J.F."/>
        </authorList>
    </citation>
    <scope>NUCLEOTIDE SEQUENCE [LARGE SCALE GENOMIC DNA]</scope>
</reference>
<gene>
    <name evidence="1" type="ORF">CO172_01690</name>
</gene>
<comment type="caution">
    <text evidence="1">The sequence shown here is derived from an EMBL/GenBank/DDBJ whole genome shotgun (WGS) entry which is preliminary data.</text>
</comment>
<dbReference type="Proteomes" id="UP000229749">
    <property type="component" value="Unassembled WGS sequence"/>
</dbReference>
<sequence>MEERYTLPSTALLVASFDDCLFMIARLVIKELERSNWAGAWEVVENVLFQMNSRPRPDLEEFFMLEVSRKLKVRDLVEEISTHAYSEPEWSYILGEHCYIFSTDRWVVGESSVERRPTMSIERVTDVLLEAVNRLERTVADADTVSGEIFDLDSIQI</sequence>
<protein>
    <submittedName>
        <fullName evidence="1">Uncharacterized protein</fullName>
    </submittedName>
</protein>
<organism evidence="1 2">
    <name type="scientific">Candidatus Uhrbacteria bacterium CG_4_9_14_3_um_filter_36_7</name>
    <dbReference type="NCBI Taxonomy" id="1975033"/>
    <lineage>
        <taxon>Bacteria</taxon>
        <taxon>Candidatus Uhriibacteriota</taxon>
    </lineage>
</organism>
<evidence type="ECO:0000313" key="2">
    <source>
        <dbReference type="Proteomes" id="UP000229749"/>
    </source>
</evidence>
<evidence type="ECO:0000313" key="1">
    <source>
        <dbReference type="EMBL" id="PJA47395.1"/>
    </source>
</evidence>
<proteinExistence type="predicted"/>
<dbReference type="EMBL" id="PFWS01000025">
    <property type="protein sequence ID" value="PJA47395.1"/>
    <property type="molecule type" value="Genomic_DNA"/>
</dbReference>
<name>A0A2M7XHS2_9BACT</name>